<dbReference type="VEuPathDB" id="CryptoDB:Cvel_8457"/>
<protein>
    <submittedName>
        <fullName evidence="2">Uncharacterized protein</fullName>
    </submittedName>
</protein>
<reference evidence="2" key="1">
    <citation type="submission" date="2014-11" db="EMBL/GenBank/DDBJ databases">
        <title>Molecular phylogeny of cliff fern family Woodsiaceae with morphological implications.</title>
        <authorList>
            <person name="Shao Y.-Z."/>
            <person name="Wei R."/>
            <person name="Zhang X.-C."/>
        </authorList>
    </citation>
    <scope>NUCLEOTIDE SEQUENCE</scope>
</reference>
<evidence type="ECO:0000256" key="1">
    <source>
        <dbReference type="SAM" id="MobiDB-lite"/>
    </source>
</evidence>
<feature type="region of interest" description="Disordered" evidence="1">
    <location>
        <begin position="1"/>
        <end position="116"/>
    </location>
</feature>
<proteinExistence type="predicted"/>
<dbReference type="EMBL" id="CDMZ01003812">
    <property type="protein sequence ID" value="CUC10388.1"/>
    <property type="molecule type" value="Genomic_DNA"/>
</dbReference>
<feature type="compositionally biased region" description="Low complexity" evidence="1">
    <location>
        <begin position="29"/>
        <end position="60"/>
    </location>
</feature>
<sequence length="150" mass="16310">MGGYPDAGSATRTSSKRGERKRAAEGSPQLSQSLTPDTLSLSLSAPQAAASAARFLQAPPERSRRRRQRQEETQRIDVHGLSVMGESGTQVRDYEAGGKPQRFWGEGSAPPLSVPISRSDIRAGLRGSSRTFSYRDLAAGRVSVPQKRKW</sequence>
<gene>
    <name evidence="2" type="ORF">Cvel_8457.t2</name>
</gene>
<name>A0A0K6S9Q0_9ALVE</name>
<feature type="compositionally biased region" description="Basic and acidic residues" evidence="1">
    <location>
        <begin position="69"/>
        <end position="78"/>
    </location>
</feature>
<accession>A0A0K6S9Q0</accession>
<dbReference type="AlphaFoldDB" id="A0A0K6S9Q0"/>
<organism evidence="2">
    <name type="scientific">Chromera velia CCMP2878</name>
    <dbReference type="NCBI Taxonomy" id="1169474"/>
    <lineage>
        <taxon>Eukaryota</taxon>
        <taxon>Sar</taxon>
        <taxon>Alveolata</taxon>
        <taxon>Colpodellida</taxon>
        <taxon>Chromeraceae</taxon>
        <taxon>Chromera</taxon>
    </lineage>
</organism>
<evidence type="ECO:0000313" key="2">
    <source>
        <dbReference type="EMBL" id="CUC10388.1"/>
    </source>
</evidence>